<dbReference type="PANTHER" id="PTHR23271">
    <property type="entry name" value="HEPATOCELLULAR CARCINOMA-ASSOCIATED ANTIGEN 66"/>
    <property type="match status" value="1"/>
</dbReference>
<evidence type="ECO:0000259" key="6">
    <source>
        <dbReference type="Pfam" id="PF08640"/>
    </source>
</evidence>
<dbReference type="GO" id="GO:0030515">
    <property type="term" value="F:snoRNA binding"/>
    <property type="evidence" value="ECO:0007669"/>
    <property type="project" value="InterPro"/>
</dbReference>
<evidence type="ECO:0000313" key="9">
    <source>
        <dbReference type="Proteomes" id="UP000886520"/>
    </source>
</evidence>
<dbReference type="GO" id="GO:0000462">
    <property type="term" value="P:maturation of SSU-rRNA from tricistronic rRNA transcript (SSU-rRNA, 5.8S rRNA, LSU-rRNA)"/>
    <property type="evidence" value="ECO:0007669"/>
    <property type="project" value="InterPro"/>
</dbReference>
<dbReference type="InterPro" id="IPR003107">
    <property type="entry name" value="HAT"/>
</dbReference>
<evidence type="ECO:0008006" key="10">
    <source>
        <dbReference type="Google" id="ProtNLM"/>
    </source>
</evidence>
<comment type="similarity">
    <text evidence="2">Belongs to the UTP6 family.</text>
</comment>
<sequence>MADSVYYHLERMLPELDDLKERGLFSDAEVKEIAKRRREFEFRLERRSKMKEDYLNYIKYELQLEKLRLLRKKSLVREMQSSKQRWQPSLCDRASAMRIMLIYQRAVTRFKGDLDLWVQYLEYCKSQGTRRMQKVLTKVLRLHPTVPDVWIYASAWEFEQNKNIVAARALMQRGLRMCSQSEQLWLEYFRLELVYAERLKANIFSPVTKKNNAITDFDRDSAKEIDLILRIDDTNRDVPVPRGNKGGINELAYKLAYTIYQNAITALPSNAGLRRKFVELLQKAHFTQASSLQDEIFTSLEKDFLLNADCWDWQARFRFRMTGDMEIAIKVYEKALGVVSSADMYMLYALFLKESSGLEGQNVELTSVGLKQSKECRVLVAKRLQSIYDRAKEAGVLSSGLAGGHAKLLLQLGKLDLAKQLLEEFCMGQFRNCTRMWAMRIVLEIKSEVVAEFSLIRIADLFEQALKHISSAEAGELWALVLEYSGGQIIIYDLIVDIMLNKLASSEDQTSALLACSLIDWSFCNQDIKHTRSVYDRMLALPHISMLVYKHCINVECQMAAMGCKDAPKCVRRLFECALSKHPQNAKLWLDYCSLEMMAGNPDAAEKEISDIGNVVPYPAVDSDLK</sequence>
<proteinExistence type="inferred from homology"/>
<organism evidence="8 9">
    <name type="scientific">Adiantum capillus-veneris</name>
    <name type="common">Maidenhair fern</name>
    <dbReference type="NCBI Taxonomy" id="13818"/>
    <lineage>
        <taxon>Eukaryota</taxon>
        <taxon>Viridiplantae</taxon>
        <taxon>Streptophyta</taxon>
        <taxon>Embryophyta</taxon>
        <taxon>Tracheophyta</taxon>
        <taxon>Polypodiopsida</taxon>
        <taxon>Polypodiidae</taxon>
        <taxon>Polypodiales</taxon>
        <taxon>Pteridineae</taxon>
        <taxon>Pteridaceae</taxon>
        <taxon>Vittarioideae</taxon>
        <taxon>Adiantum</taxon>
    </lineage>
</organism>
<dbReference type="PANTHER" id="PTHR23271:SF1">
    <property type="entry name" value="U3 SMALL NUCLEOLAR RNA-ASSOCIATED PROTEIN 6 HOMOLOG"/>
    <property type="match status" value="1"/>
</dbReference>
<evidence type="ECO:0000259" key="7">
    <source>
        <dbReference type="Pfam" id="PF24892"/>
    </source>
</evidence>
<dbReference type="GO" id="GO:0032040">
    <property type="term" value="C:small-subunit processome"/>
    <property type="evidence" value="ECO:0007669"/>
    <property type="project" value="TreeGrafter"/>
</dbReference>
<dbReference type="AlphaFoldDB" id="A0A9D4URF3"/>
<dbReference type="InterPro" id="IPR055347">
    <property type="entry name" value="UTP6_N"/>
</dbReference>
<evidence type="ECO:0000256" key="2">
    <source>
        <dbReference type="ARBA" id="ARBA00010734"/>
    </source>
</evidence>
<evidence type="ECO:0000256" key="4">
    <source>
        <dbReference type="ARBA" id="ARBA00022737"/>
    </source>
</evidence>
<dbReference type="GO" id="GO:0034388">
    <property type="term" value="C:Pwp2p-containing subcomplex of 90S preribosome"/>
    <property type="evidence" value="ECO:0007669"/>
    <property type="project" value="TreeGrafter"/>
</dbReference>
<dbReference type="OrthoDB" id="28112at2759"/>
<name>A0A9D4URF3_ADICA</name>
<accession>A0A9D4URF3</accession>
<protein>
    <recommendedName>
        <fullName evidence="10">U3 small nucleolar RNA-associated protein 6</fullName>
    </recommendedName>
</protein>
<evidence type="ECO:0000256" key="5">
    <source>
        <dbReference type="ARBA" id="ARBA00023242"/>
    </source>
</evidence>
<gene>
    <name evidence="8" type="ORF">GOP47_0012109</name>
</gene>
<comment type="caution">
    <text evidence="8">The sequence shown here is derived from an EMBL/GenBank/DDBJ whole genome shotgun (WGS) entry which is preliminary data.</text>
</comment>
<feature type="domain" description="U3 small nucleolar RNA-associated protein 6 N-terminal" evidence="6">
    <location>
        <begin position="9"/>
        <end position="84"/>
    </location>
</feature>
<dbReference type="Pfam" id="PF24892">
    <property type="entry name" value="UTP6_C"/>
    <property type="match status" value="1"/>
</dbReference>
<dbReference type="InterPro" id="IPR011990">
    <property type="entry name" value="TPR-like_helical_dom_sf"/>
</dbReference>
<evidence type="ECO:0000256" key="3">
    <source>
        <dbReference type="ARBA" id="ARBA00022552"/>
    </source>
</evidence>
<dbReference type="SMART" id="SM00386">
    <property type="entry name" value="HAT"/>
    <property type="match status" value="8"/>
</dbReference>
<dbReference type="Pfam" id="PF08640">
    <property type="entry name" value="U3_assoc_6"/>
    <property type="match status" value="1"/>
</dbReference>
<reference evidence="8" key="1">
    <citation type="submission" date="2021-01" db="EMBL/GenBank/DDBJ databases">
        <title>Adiantum capillus-veneris genome.</title>
        <authorList>
            <person name="Fang Y."/>
            <person name="Liao Q."/>
        </authorList>
    </citation>
    <scope>NUCLEOTIDE SEQUENCE</scope>
    <source>
        <strain evidence="8">H3</strain>
        <tissue evidence="8">Leaf</tissue>
    </source>
</reference>
<dbReference type="InterPro" id="IPR056907">
    <property type="entry name" value="UTP6_C"/>
</dbReference>
<keyword evidence="3" id="KW-0698">rRNA processing</keyword>
<evidence type="ECO:0000256" key="1">
    <source>
        <dbReference type="ARBA" id="ARBA00004604"/>
    </source>
</evidence>
<keyword evidence="4" id="KW-0677">Repeat</keyword>
<evidence type="ECO:0000313" key="8">
    <source>
        <dbReference type="EMBL" id="KAI5072003.1"/>
    </source>
</evidence>
<feature type="domain" description="U3 small nucleolar RNA-associated protein 6 homolog C-terminal" evidence="7">
    <location>
        <begin position="328"/>
        <end position="604"/>
    </location>
</feature>
<keyword evidence="9" id="KW-1185">Reference proteome</keyword>
<dbReference type="EMBL" id="JABFUD020000012">
    <property type="protein sequence ID" value="KAI5072003.1"/>
    <property type="molecule type" value="Genomic_DNA"/>
</dbReference>
<comment type="subcellular location">
    <subcellularLocation>
        <location evidence="1">Nucleus</location>
        <location evidence="1">Nucleolus</location>
    </subcellularLocation>
</comment>
<dbReference type="SUPFAM" id="SSF48452">
    <property type="entry name" value="TPR-like"/>
    <property type="match status" value="2"/>
</dbReference>
<dbReference type="InterPro" id="IPR013949">
    <property type="entry name" value="Utp6"/>
</dbReference>
<keyword evidence="5" id="KW-0539">Nucleus</keyword>
<dbReference type="Proteomes" id="UP000886520">
    <property type="component" value="Chromosome 12"/>
</dbReference>
<dbReference type="Gene3D" id="1.25.40.10">
    <property type="entry name" value="Tetratricopeptide repeat domain"/>
    <property type="match status" value="3"/>
</dbReference>